<sequence length="131" mass="14928">MSLFLLSESTEIELIQGPLNEQDLNLFLSVKSPYTYLFRMKSDEMNDYGIFSNDIVVCRRDLAVEDGDIIIMAVNGKFLLRKFIDGREPYLLSDDKKIELAGKDIELFGVVAGIIRKGNRTVNLKKSFKSK</sequence>
<reference evidence="2 3" key="1">
    <citation type="submission" date="2021-03" db="EMBL/GenBank/DDBJ databases">
        <title>Succinivibrio sp. nov. isolated from feces of cow.</title>
        <authorList>
            <person name="Choi J.-Y."/>
        </authorList>
    </citation>
    <scope>NUCLEOTIDE SEQUENCE [LARGE SCALE GENOMIC DNA]</scope>
    <source>
        <strain evidence="2 3">AGMB01872</strain>
    </source>
</reference>
<organism evidence="2 3">
    <name type="scientific">Succinivibrio faecicola</name>
    <dbReference type="NCBI Taxonomy" id="2820300"/>
    <lineage>
        <taxon>Bacteria</taxon>
        <taxon>Pseudomonadati</taxon>
        <taxon>Pseudomonadota</taxon>
        <taxon>Gammaproteobacteria</taxon>
        <taxon>Aeromonadales</taxon>
        <taxon>Succinivibrionaceae</taxon>
        <taxon>Succinivibrio</taxon>
    </lineage>
</organism>
<dbReference type="Proteomes" id="UP000731465">
    <property type="component" value="Unassembled WGS sequence"/>
</dbReference>
<evidence type="ECO:0000259" key="1">
    <source>
        <dbReference type="Pfam" id="PF00717"/>
    </source>
</evidence>
<dbReference type="SUPFAM" id="SSF51306">
    <property type="entry name" value="LexA/Signal peptidase"/>
    <property type="match status" value="1"/>
</dbReference>
<keyword evidence="3" id="KW-1185">Reference proteome</keyword>
<dbReference type="CDD" id="cd06529">
    <property type="entry name" value="S24_LexA-like"/>
    <property type="match status" value="1"/>
</dbReference>
<dbReference type="Pfam" id="PF00717">
    <property type="entry name" value="Peptidase_S24"/>
    <property type="match status" value="1"/>
</dbReference>
<dbReference type="EMBL" id="JAGFNY010000001">
    <property type="protein sequence ID" value="MBW7569492.1"/>
    <property type="molecule type" value="Genomic_DNA"/>
</dbReference>
<comment type="caution">
    <text evidence="2">The sequence shown here is derived from an EMBL/GenBank/DDBJ whole genome shotgun (WGS) entry which is preliminary data.</text>
</comment>
<gene>
    <name evidence="2" type="ORF">J5V48_01100</name>
</gene>
<dbReference type="InterPro" id="IPR036286">
    <property type="entry name" value="LexA/Signal_pep-like_sf"/>
</dbReference>
<dbReference type="RefSeq" id="WP_219936063.1">
    <property type="nucleotide sequence ID" value="NZ_JAGFNY010000001.1"/>
</dbReference>
<evidence type="ECO:0000313" key="2">
    <source>
        <dbReference type="EMBL" id="MBW7569492.1"/>
    </source>
</evidence>
<protein>
    <recommendedName>
        <fullName evidence="1">Peptidase S24/S26A/S26B/S26C domain-containing protein</fullName>
    </recommendedName>
</protein>
<evidence type="ECO:0000313" key="3">
    <source>
        <dbReference type="Proteomes" id="UP000731465"/>
    </source>
</evidence>
<proteinExistence type="predicted"/>
<dbReference type="InterPro" id="IPR039418">
    <property type="entry name" value="LexA-like"/>
</dbReference>
<dbReference type="InterPro" id="IPR015927">
    <property type="entry name" value="Peptidase_S24_S26A/B/C"/>
</dbReference>
<accession>A0ABS7DEE9</accession>
<name>A0ABS7DEE9_9GAMM</name>
<feature type="domain" description="Peptidase S24/S26A/S26B/S26C" evidence="1">
    <location>
        <begin position="30"/>
        <end position="111"/>
    </location>
</feature>
<dbReference type="Gene3D" id="2.10.109.10">
    <property type="entry name" value="Umud Fragment, subunit A"/>
    <property type="match status" value="1"/>
</dbReference>